<accession>A0A1S2LJF1</accession>
<comment type="caution">
    <text evidence="1">The sequence shown here is derived from an EMBL/GenBank/DDBJ whole genome shotgun (WGS) entry which is preliminary data.</text>
</comment>
<dbReference type="AlphaFoldDB" id="A0A1S2LJF1"/>
<evidence type="ECO:0000313" key="1">
    <source>
        <dbReference type="EMBL" id="OIJ12658.1"/>
    </source>
</evidence>
<organism evidence="1 2">
    <name type="scientific">Anaerobacillus alkalilacustris</name>
    <dbReference type="NCBI Taxonomy" id="393763"/>
    <lineage>
        <taxon>Bacteria</taxon>
        <taxon>Bacillati</taxon>
        <taxon>Bacillota</taxon>
        <taxon>Bacilli</taxon>
        <taxon>Bacillales</taxon>
        <taxon>Bacillaceae</taxon>
        <taxon>Anaerobacillus</taxon>
    </lineage>
</organism>
<dbReference type="OrthoDB" id="2942695at2"/>
<proteinExistence type="predicted"/>
<dbReference type="RefSeq" id="WP_071309978.1">
    <property type="nucleotide sequence ID" value="NZ_MLQR01000030.1"/>
</dbReference>
<gene>
    <name evidence="1" type="ORF">BKP37_12710</name>
</gene>
<protein>
    <recommendedName>
        <fullName evidence="3">DUF3168 domain-containing protein</fullName>
    </recommendedName>
</protein>
<evidence type="ECO:0008006" key="3">
    <source>
        <dbReference type="Google" id="ProtNLM"/>
    </source>
</evidence>
<evidence type="ECO:0000313" key="2">
    <source>
        <dbReference type="Proteomes" id="UP000179524"/>
    </source>
</evidence>
<name>A0A1S2LJF1_9BACI</name>
<keyword evidence="2" id="KW-1185">Reference proteome</keyword>
<sequence length="134" mass="16328">MNNLRETLQSLLKSIHPDIIVGEESISRVYFQYSSSKAIFPYIVYDLPNSFTDEEQEIFNLDMDIYDNQSDSTNLEQLTNLFWKKLHYYSYIDDNIQFTIYRENRLPPFDEDKRLKRRKLIFQLRYYDRGLNDE</sequence>
<dbReference type="Proteomes" id="UP000179524">
    <property type="component" value="Unassembled WGS sequence"/>
</dbReference>
<dbReference type="EMBL" id="MLQR01000030">
    <property type="protein sequence ID" value="OIJ12658.1"/>
    <property type="molecule type" value="Genomic_DNA"/>
</dbReference>
<reference evidence="1 2" key="1">
    <citation type="submission" date="2016-10" db="EMBL/GenBank/DDBJ databases">
        <title>Draft genome sequences of four alkaliphilic bacteria belonging to the Anaerobacillus genus.</title>
        <authorList>
            <person name="Bassil N.M."/>
            <person name="Lloyd J.R."/>
        </authorList>
    </citation>
    <scope>NUCLEOTIDE SEQUENCE [LARGE SCALE GENOMIC DNA]</scope>
    <source>
        <strain evidence="1 2">DSM 18345</strain>
    </source>
</reference>